<proteinExistence type="predicted"/>
<reference evidence="2" key="1">
    <citation type="submission" date="2020-02" db="EMBL/GenBank/DDBJ databases">
        <authorList>
            <person name="Meier V. D."/>
        </authorList>
    </citation>
    <scope>NUCLEOTIDE SEQUENCE</scope>
    <source>
        <strain evidence="2">AVDCRST_MAG84</strain>
    </source>
</reference>
<protein>
    <recommendedName>
        <fullName evidence="3">PEP-CTERM protein-sorting domain-containing protein</fullName>
    </recommendedName>
</protein>
<evidence type="ECO:0008006" key="3">
    <source>
        <dbReference type="Google" id="ProtNLM"/>
    </source>
</evidence>
<dbReference type="EMBL" id="CADCTZ010000212">
    <property type="protein sequence ID" value="CAA9321332.1"/>
    <property type="molecule type" value="Genomic_DNA"/>
</dbReference>
<dbReference type="AlphaFoldDB" id="A0A6J4L3I4"/>
<evidence type="ECO:0000313" key="2">
    <source>
        <dbReference type="EMBL" id="CAA9321332.1"/>
    </source>
</evidence>
<accession>A0A6J4L3I4</accession>
<dbReference type="NCBIfam" id="TIGR02595">
    <property type="entry name" value="PEP_CTERM"/>
    <property type="match status" value="1"/>
</dbReference>
<evidence type="ECO:0000256" key="1">
    <source>
        <dbReference type="SAM" id="SignalP"/>
    </source>
</evidence>
<name>A0A6J4L3I4_9CYAN</name>
<feature type="chain" id="PRO_5026648297" description="PEP-CTERM protein-sorting domain-containing protein" evidence="1">
    <location>
        <begin position="28"/>
        <end position="230"/>
    </location>
</feature>
<feature type="signal peptide" evidence="1">
    <location>
        <begin position="1"/>
        <end position="27"/>
    </location>
</feature>
<sequence length="230" mass="23737">MNTKFLSALTATAAATALFGAAAPAQAFSFGTSGITFNEDTSITFKFKESHGGYTSSLGVYAVKDATLSKVATLFSETKSSDNGWENEWKGSLGNTVLGSGSAVFTFLANQIYTLGLDSGSNGRVYSTSALNGGSQQAVFGGQSQLWNALSKETTNVFQGAGQFTNGTGSLFNGGTLISFDDRGNSNDADFQDFAVSAEAVPEPMTMTGLALGFGGLVAARRRRAGKTGA</sequence>
<gene>
    <name evidence="2" type="ORF">AVDCRST_MAG84-1369</name>
</gene>
<dbReference type="InterPro" id="IPR013424">
    <property type="entry name" value="Ice-binding_C"/>
</dbReference>
<organism evidence="2">
    <name type="scientific">uncultured Microcoleus sp</name>
    <dbReference type="NCBI Taxonomy" id="259945"/>
    <lineage>
        <taxon>Bacteria</taxon>
        <taxon>Bacillati</taxon>
        <taxon>Cyanobacteriota</taxon>
        <taxon>Cyanophyceae</taxon>
        <taxon>Oscillatoriophycideae</taxon>
        <taxon>Oscillatoriales</taxon>
        <taxon>Microcoleaceae</taxon>
        <taxon>Microcoleus</taxon>
        <taxon>environmental samples</taxon>
    </lineage>
</organism>
<keyword evidence="1" id="KW-0732">Signal</keyword>